<evidence type="ECO:0000256" key="8">
    <source>
        <dbReference type="ARBA" id="ARBA00022884"/>
    </source>
</evidence>
<dbReference type="InterPro" id="IPR036236">
    <property type="entry name" value="Znf_C2H2_sf"/>
</dbReference>
<feature type="region of interest" description="Disordered" evidence="11">
    <location>
        <begin position="60"/>
        <end position="79"/>
    </location>
</feature>
<dbReference type="EMBL" id="CAUEEQ010024484">
    <property type="protein sequence ID" value="CAJ0945816.1"/>
    <property type="molecule type" value="Genomic_DNA"/>
</dbReference>
<evidence type="ECO:0000259" key="12">
    <source>
        <dbReference type="PROSITE" id="PS00028"/>
    </source>
</evidence>
<evidence type="ECO:0000256" key="2">
    <source>
        <dbReference type="ARBA" id="ARBA00004496"/>
    </source>
</evidence>
<dbReference type="SUPFAM" id="SSF57667">
    <property type="entry name" value="beta-beta-alpha zinc fingers"/>
    <property type="match status" value="4"/>
</dbReference>
<feature type="compositionally biased region" description="Basic and acidic residues" evidence="11">
    <location>
        <begin position="61"/>
        <end position="75"/>
    </location>
</feature>
<comment type="caution">
    <text evidence="13">The sequence shown here is derived from an EMBL/GenBank/DDBJ whole genome shotgun (WGS) entry which is preliminary data.</text>
</comment>
<feature type="compositionally biased region" description="Basic and acidic residues" evidence="11">
    <location>
        <begin position="229"/>
        <end position="239"/>
    </location>
</feature>
<reference evidence="13" key="1">
    <citation type="submission" date="2023-07" db="EMBL/GenBank/DDBJ databases">
        <authorList>
            <person name="Stuckert A."/>
        </authorList>
    </citation>
    <scope>NUCLEOTIDE SEQUENCE</scope>
</reference>
<feature type="domain" description="C2H2-type" evidence="12">
    <location>
        <begin position="501"/>
        <end position="523"/>
    </location>
</feature>
<dbReference type="InterPro" id="IPR051868">
    <property type="entry name" value="ZN346_ZMAT4"/>
</dbReference>
<evidence type="ECO:0000256" key="6">
    <source>
        <dbReference type="ARBA" id="ARBA00022771"/>
    </source>
</evidence>
<evidence type="ECO:0000256" key="7">
    <source>
        <dbReference type="ARBA" id="ARBA00022833"/>
    </source>
</evidence>
<keyword evidence="3" id="KW-0963">Cytoplasm</keyword>
<dbReference type="PANTHER" id="PTHR46144:SF5">
    <property type="entry name" value="ZINC FINGER PROTEIN 346"/>
    <property type="match status" value="1"/>
</dbReference>
<keyword evidence="14" id="KW-1185">Reference proteome</keyword>
<dbReference type="PANTHER" id="PTHR46144">
    <property type="entry name" value="ZINC FINGER PROTEIN 385B-LIKE"/>
    <property type="match status" value="1"/>
</dbReference>
<feature type="domain" description="C2H2-type" evidence="12">
    <location>
        <begin position="405"/>
        <end position="427"/>
    </location>
</feature>
<dbReference type="Pfam" id="PF12874">
    <property type="entry name" value="zf-met"/>
    <property type="match status" value="4"/>
</dbReference>
<protein>
    <recommendedName>
        <fullName evidence="10">Zinc finger protein 346</fullName>
    </recommendedName>
</protein>
<feature type="region of interest" description="Disordered" evidence="11">
    <location>
        <begin position="229"/>
        <end position="251"/>
    </location>
</feature>
<evidence type="ECO:0000256" key="5">
    <source>
        <dbReference type="ARBA" id="ARBA00022737"/>
    </source>
</evidence>
<dbReference type="PROSITE" id="PS00028">
    <property type="entry name" value="ZINC_FINGER_C2H2_1"/>
    <property type="match status" value="2"/>
</dbReference>
<comment type="subcellular location">
    <subcellularLocation>
        <location evidence="2">Cytoplasm</location>
    </subcellularLocation>
    <subcellularLocation>
        <location evidence="1">Nucleus</location>
    </subcellularLocation>
</comment>
<evidence type="ECO:0000256" key="4">
    <source>
        <dbReference type="ARBA" id="ARBA00022723"/>
    </source>
</evidence>
<accession>A0ABN9LMK8</accession>
<dbReference type="InterPro" id="IPR013087">
    <property type="entry name" value="Znf_C2H2_type"/>
</dbReference>
<keyword evidence="5" id="KW-0677">Repeat</keyword>
<evidence type="ECO:0000256" key="10">
    <source>
        <dbReference type="ARBA" id="ARBA00039634"/>
    </source>
</evidence>
<keyword evidence="7" id="KW-0862">Zinc</keyword>
<sequence length="526" mass="58651">MFTLVTILKVKKQTLHTYLPLSVLQRCALHSSCSGCERRSAGKQSGDVTALLSGCPALTARPEKQSAEDRQRKLPDVYPGYRGPRDRWSLESCLCDSSPATKQRRCSDPDRCRYRCSVAMYDGCGDNLLCCRGRFLETELPHLRNRTAGCSAQEIRTSEVFMLDTSDVFSRFCFLVNRLIQQNSHIFSDSHCKVCSAVLISESQKLAHYQSKKHANKYRRYTSIHQGEDFTPAKKMKADDDTEQNASDSTDRNKCCPVCNMTFSSPVVAMSHYIGKTHSKNLKMLEQGGVSQAPSVRSRRLPALTDQAEGGAHTICVIAPSDLNSQSADRCREDGAAPGGWNADRKRLDDILVFYAENELKFVHALQFFCPGFGNLEYGVPRVPKPAAPRVIPENTDKSDPEKFCQLCSATFNNPHMAEQHYKGRRHLKQETKNKLMTVYSSSGNTLPKNAPLNPVTPGSGATGSWSLLRVKHNDIAIQDAGTDRYRSKVAQCEAGNWYSCDTCNVVLNSIEQYEAHVSGSKHRNK</sequence>
<dbReference type="InterPro" id="IPR003604">
    <property type="entry name" value="Matrin/U1-like-C_Znf_C2H2"/>
</dbReference>
<keyword evidence="4" id="KW-0479">Metal-binding</keyword>
<evidence type="ECO:0000256" key="9">
    <source>
        <dbReference type="ARBA" id="ARBA00023242"/>
    </source>
</evidence>
<dbReference type="Proteomes" id="UP001176940">
    <property type="component" value="Unassembled WGS sequence"/>
</dbReference>
<evidence type="ECO:0000256" key="1">
    <source>
        <dbReference type="ARBA" id="ARBA00004123"/>
    </source>
</evidence>
<name>A0ABN9LMK8_9NEOB</name>
<gene>
    <name evidence="13" type="ORF">RIMI_LOCUS11033392</name>
</gene>
<evidence type="ECO:0000256" key="3">
    <source>
        <dbReference type="ARBA" id="ARBA00022490"/>
    </source>
</evidence>
<dbReference type="Gene3D" id="3.30.160.60">
    <property type="entry name" value="Classic Zinc Finger"/>
    <property type="match status" value="4"/>
</dbReference>
<proteinExistence type="predicted"/>
<evidence type="ECO:0000313" key="14">
    <source>
        <dbReference type="Proteomes" id="UP001176940"/>
    </source>
</evidence>
<keyword evidence="9" id="KW-0539">Nucleus</keyword>
<evidence type="ECO:0000313" key="13">
    <source>
        <dbReference type="EMBL" id="CAJ0945816.1"/>
    </source>
</evidence>
<evidence type="ECO:0000256" key="11">
    <source>
        <dbReference type="SAM" id="MobiDB-lite"/>
    </source>
</evidence>
<organism evidence="13 14">
    <name type="scientific">Ranitomeya imitator</name>
    <name type="common">mimic poison frog</name>
    <dbReference type="NCBI Taxonomy" id="111125"/>
    <lineage>
        <taxon>Eukaryota</taxon>
        <taxon>Metazoa</taxon>
        <taxon>Chordata</taxon>
        <taxon>Craniata</taxon>
        <taxon>Vertebrata</taxon>
        <taxon>Euteleostomi</taxon>
        <taxon>Amphibia</taxon>
        <taxon>Batrachia</taxon>
        <taxon>Anura</taxon>
        <taxon>Neobatrachia</taxon>
        <taxon>Hyloidea</taxon>
        <taxon>Dendrobatidae</taxon>
        <taxon>Dendrobatinae</taxon>
        <taxon>Ranitomeya</taxon>
    </lineage>
</organism>
<dbReference type="SMART" id="SM00355">
    <property type="entry name" value="ZnF_C2H2"/>
    <property type="match status" value="4"/>
</dbReference>
<keyword evidence="6" id="KW-0863">Zinc-finger</keyword>
<keyword evidence="8" id="KW-0694">RNA-binding</keyword>
<dbReference type="SMART" id="SM00451">
    <property type="entry name" value="ZnF_U1"/>
    <property type="match status" value="4"/>
</dbReference>